<evidence type="ECO:0000256" key="6">
    <source>
        <dbReference type="SAM" id="Phobius"/>
    </source>
</evidence>
<dbReference type="NCBIfam" id="TIGR00704">
    <property type="entry name" value="NaPi_cotrn_rel"/>
    <property type="match status" value="1"/>
</dbReference>
<dbReference type="GO" id="GO:0044341">
    <property type="term" value="P:sodium-dependent phosphate transport"/>
    <property type="evidence" value="ECO:0007669"/>
    <property type="project" value="InterPro"/>
</dbReference>
<dbReference type="InterPro" id="IPR003841">
    <property type="entry name" value="Na/Pi_transpt"/>
</dbReference>
<keyword evidence="2" id="KW-1003">Cell membrane</keyword>
<dbReference type="PANTHER" id="PTHR10010">
    <property type="entry name" value="SOLUTE CARRIER FAMILY 34 SODIUM PHOSPHATE , MEMBER 2-RELATED"/>
    <property type="match status" value="1"/>
</dbReference>
<dbReference type="Proteomes" id="UP000294650">
    <property type="component" value="Unassembled WGS sequence"/>
</dbReference>
<reference evidence="7 8" key="1">
    <citation type="submission" date="2019-03" db="EMBL/GenBank/DDBJ databases">
        <title>Genomic Encyclopedia of Type Strains, Phase IV (KMG-IV): sequencing the most valuable type-strain genomes for metagenomic binning, comparative biology and taxonomic classification.</title>
        <authorList>
            <person name="Goeker M."/>
        </authorList>
    </citation>
    <scope>NUCLEOTIDE SEQUENCE [LARGE SCALE GENOMIC DNA]</scope>
    <source>
        <strain evidence="7 8">DSM 25894</strain>
    </source>
</reference>
<sequence>MDNLFSAFITFLTLFLFGLTILKIGVQQLSYNRMKTLLKKYTSSPMKGFVIGVLATGILQSSSTTMVLTVTLTGAGILSFSSSIGIILGANLGTTVTGELLSLSNVWLMWLLLMTGTVLLFAHKQKFFAAGCILFGLGTIFTALFGFENLAQPIQETPAFQHYIDNIRDSSLFSILFGTLITAVIQSSSAFTGILMSFMNEGILPLSTAIIMLLGANIGTCVTALLASIRGGIEGKRAALAHVWVNITGVICFIPFISTFSEFVMHLSEIPGRQLAHAAVLFNGAISFLFLPFVQPFARFIIWMYPVRNRTEK</sequence>
<keyword evidence="8" id="KW-1185">Reference proteome</keyword>
<dbReference type="InterPro" id="IPR004633">
    <property type="entry name" value="NaPi_cotrn-rel/YqeW-like"/>
</dbReference>
<dbReference type="OrthoDB" id="9763003at2"/>
<dbReference type="EMBL" id="SMAN01000001">
    <property type="protein sequence ID" value="TCT27024.1"/>
    <property type="molecule type" value="Genomic_DNA"/>
</dbReference>
<evidence type="ECO:0000256" key="3">
    <source>
        <dbReference type="ARBA" id="ARBA00022692"/>
    </source>
</evidence>
<organism evidence="7 8">
    <name type="scientific">Melghiribacillus thermohalophilus</name>
    <dbReference type="NCBI Taxonomy" id="1324956"/>
    <lineage>
        <taxon>Bacteria</taxon>
        <taxon>Bacillati</taxon>
        <taxon>Bacillota</taxon>
        <taxon>Bacilli</taxon>
        <taxon>Bacillales</taxon>
        <taxon>Bacillaceae</taxon>
        <taxon>Melghiribacillus</taxon>
    </lineage>
</organism>
<feature type="transmembrane region" description="Helical" evidence="6">
    <location>
        <begin position="172"/>
        <end position="196"/>
    </location>
</feature>
<feature type="transmembrane region" description="Helical" evidence="6">
    <location>
        <begin position="239"/>
        <end position="260"/>
    </location>
</feature>
<proteinExistence type="predicted"/>
<dbReference type="NCBIfam" id="NF037997">
    <property type="entry name" value="Na_Pi_symport"/>
    <property type="match status" value="1"/>
</dbReference>
<dbReference type="GO" id="GO:0005436">
    <property type="term" value="F:sodium:phosphate symporter activity"/>
    <property type="evidence" value="ECO:0007669"/>
    <property type="project" value="InterPro"/>
</dbReference>
<feature type="transmembrane region" description="Helical" evidence="6">
    <location>
        <begin position="280"/>
        <end position="305"/>
    </location>
</feature>
<gene>
    <name evidence="7" type="ORF">EDD68_101390</name>
</gene>
<evidence type="ECO:0000256" key="5">
    <source>
        <dbReference type="ARBA" id="ARBA00023136"/>
    </source>
</evidence>
<name>A0A4R3NC30_9BACI</name>
<feature type="transmembrane region" description="Helical" evidence="6">
    <location>
        <begin position="100"/>
        <end position="121"/>
    </location>
</feature>
<accession>A0A4R3NC30</accession>
<keyword evidence="3 6" id="KW-0812">Transmembrane</keyword>
<dbReference type="PANTHER" id="PTHR10010:SF46">
    <property type="entry name" value="SODIUM-DEPENDENT PHOSPHATE TRANSPORT PROTEIN 2B"/>
    <property type="match status" value="1"/>
</dbReference>
<dbReference type="Pfam" id="PF02690">
    <property type="entry name" value="Na_Pi_cotrans"/>
    <property type="match status" value="2"/>
</dbReference>
<dbReference type="RefSeq" id="WP_132370519.1">
    <property type="nucleotide sequence ID" value="NZ_SMAN01000001.1"/>
</dbReference>
<evidence type="ECO:0000256" key="1">
    <source>
        <dbReference type="ARBA" id="ARBA00004651"/>
    </source>
</evidence>
<keyword evidence="4 6" id="KW-1133">Transmembrane helix</keyword>
<keyword evidence="5 6" id="KW-0472">Membrane</keyword>
<protein>
    <submittedName>
        <fullName evidence="7">Phosphate:Na+ symporter</fullName>
    </submittedName>
</protein>
<feature type="transmembrane region" description="Helical" evidence="6">
    <location>
        <begin position="127"/>
        <end position="151"/>
    </location>
</feature>
<feature type="transmembrane region" description="Helical" evidence="6">
    <location>
        <begin position="46"/>
        <end position="62"/>
    </location>
</feature>
<evidence type="ECO:0000256" key="2">
    <source>
        <dbReference type="ARBA" id="ARBA00022475"/>
    </source>
</evidence>
<evidence type="ECO:0000313" key="7">
    <source>
        <dbReference type="EMBL" id="TCT27024.1"/>
    </source>
</evidence>
<comment type="subcellular location">
    <subcellularLocation>
        <location evidence="1">Cell membrane</location>
        <topology evidence="1">Multi-pass membrane protein</topology>
    </subcellularLocation>
</comment>
<feature type="transmembrane region" description="Helical" evidence="6">
    <location>
        <begin position="202"/>
        <end position="227"/>
    </location>
</feature>
<evidence type="ECO:0000313" key="8">
    <source>
        <dbReference type="Proteomes" id="UP000294650"/>
    </source>
</evidence>
<comment type="caution">
    <text evidence="7">The sequence shown here is derived from an EMBL/GenBank/DDBJ whole genome shotgun (WGS) entry which is preliminary data.</text>
</comment>
<dbReference type="AlphaFoldDB" id="A0A4R3NC30"/>
<feature type="transmembrane region" description="Helical" evidence="6">
    <location>
        <begin position="68"/>
        <end position="88"/>
    </location>
</feature>
<evidence type="ECO:0000256" key="4">
    <source>
        <dbReference type="ARBA" id="ARBA00022989"/>
    </source>
</evidence>
<feature type="transmembrane region" description="Helical" evidence="6">
    <location>
        <begin position="6"/>
        <end position="26"/>
    </location>
</feature>
<dbReference type="GO" id="GO:0005886">
    <property type="term" value="C:plasma membrane"/>
    <property type="evidence" value="ECO:0007669"/>
    <property type="project" value="UniProtKB-SubCell"/>
</dbReference>